<name>A0ABZ2ZZ58_9MICC</name>
<feature type="transmembrane region" description="Helical" evidence="8">
    <location>
        <begin position="327"/>
        <end position="348"/>
    </location>
</feature>
<feature type="region of interest" description="Disordered" evidence="7">
    <location>
        <begin position="484"/>
        <end position="507"/>
    </location>
</feature>
<keyword evidence="4 8" id="KW-0812">Transmembrane</keyword>
<evidence type="ECO:0000256" key="7">
    <source>
        <dbReference type="SAM" id="MobiDB-lite"/>
    </source>
</evidence>
<evidence type="ECO:0000256" key="3">
    <source>
        <dbReference type="ARBA" id="ARBA00022475"/>
    </source>
</evidence>
<gene>
    <name evidence="10" type="ORF">AAE021_07465</name>
</gene>
<dbReference type="Pfam" id="PF12051">
    <property type="entry name" value="DUF3533"/>
    <property type="match status" value="1"/>
</dbReference>
<dbReference type="PANTHER" id="PTHR43077:SF8">
    <property type="entry name" value="DOXORUBICIN RESISTANCE ABC TRANSPORTER PERMEASE PROTEIN DRRB"/>
    <property type="match status" value="1"/>
</dbReference>
<evidence type="ECO:0000256" key="1">
    <source>
        <dbReference type="ARBA" id="ARBA00004651"/>
    </source>
</evidence>
<proteinExistence type="inferred from homology"/>
<sequence length="507" mass="52790">MPAHPMDSGSKNDSGSNTDAGSNTRRVRRAKEHHPYYSPRLWLLPLLVLLLLGGTGTALYIGGLGSPGTHLNHFPIAVVNEDTGAESPGGGGREDLGATITDQMREGFSRNDEIDLRQLSWDDAQEQMRKGQIHAAVVIPESFSADALALVSGTLSEAPVSRPSVTVYTNPLAGPLASSLATGAVNPALDQANKSVGEQLTSAAQTAQTAAQAQLDRQLRTAGAELPTQLEQQLAPKLTGTSADLLSSPLQVTTTAYETPPEGTALGMGAFFYSVLLMIVGVAGSVAIHFLVDSRLGVLPIELGPRFVLGPPVRPARWVTFFTKWGIVALAALPTAGLMMWVAAAVGMPIPHGGWYFLTTWLSIVTVSAVAFALITVLGSAGMIVSMIYIVFMGLPAASGVVPLEALPGFFRFIARGEPLYQMTMANRAVLYFDADASAGVQSGIIGMLILIIIAVLVAMIFAVLYERAFGPRKAQLAAGSGAASPSAAAAPSTSAAAGPAPRHAGT</sequence>
<evidence type="ECO:0000313" key="11">
    <source>
        <dbReference type="Proteomes" id="UP001448858"/>
    </source>
</evidence>
<keyword evidence="3" id="KW-1003">Cell membrane</keyword>
<feature type="transmembrane region" description="Helical" evidence="8">
    <location>
        <begin position="354"/>
        <end position="377"/>
    </location>
</feature>
<keyword evidence="6 8" id="KW-0472">Membrane</keyword>
<dbReference type="InterPro" id="IPR022703">
    <property type="entry name" value="DUF3533"/>
</dbReference>
<protein>
    <submittedName>
        <fullName evidence="10">ABC transporter permease</fullName>
    </submittedName>
</protein>
<dbReference type="Proteomes" id="UP001448858">
    <property type="component" value="Chromosome"/>
</dbReference>
<evidence type="ECO:0000259" key="9">
    <source>
        <dbReference type="Pfam" id="PF12051"/>
    </source>
</evidence>
<comment type="subcellular location">
    <subcellularLocation>
        <location evidence="1">Cell membrane</location>
        <topology evidence="1">Multi-pass membrane protein</topology>
    </subcellularLocation>
</comment>
<evidence type="ECO:0000256" key="2">
    <source>
        <dbReference type="ARBA" id="ARBA00007783"/>
    </source>
</evidence>
<evidence type="ECO:0000256" key="5">
    <source>
        <dbReference type="ARBA" id="ARBA00022989"/>
    </source>
</evidence>
<feature type="transmembrane region" description="Helical" evidence="8">
    <location>
        <begin position="41"/>
        <end position="61"/>
    </location>
</feature>
<dbReference type="PANTHER" id="PTHR43077">
    <property type="entry name" value="TRANSPORT PERMEASE YVFS-RELATED"/>
    <property type="match status" value="1"/>
</dbReference>
<feature type="transmembrane region" description="Helical" evidence="8">
    <location>
        <begin position="270"/>
        <end position="292"/>
    </location>
</feature>
<dbReference type="EMBL" id="CP151657">
    <property type="protein sequence ID" value="WZP17385.1"/>
    <property type="molecule type" value="Genomic_DNA"/>
</dbReference>
<dbReference type="Gene3D" id="3.40.1710.10">
    <property type="entry name" value="abc type-2 transporter like domain"/>
    <property type="match status" value="1"/>
</dbReference>
<feature type="transmembrane region" description="Helical" evidence="8">
    <location>
        <begin position="384"/>
        <end position="404"/>
    </location>
</feature>
<organism evidence="10 11">
    <name type="scientific">Arthrobacter citreus</name>
    <dbReference type="NCBI Taxonomy" id="1670"/>
    <lineage>
        <taxon>Bacteria</taxon>
        <taxon>Bacillati</taxon>
        <taxon>Actinomycetota</taxon>
        <taxon>Actinomycetes</taxon>
        <taxon>Micrococcales</taxon>
        <taxon>Micrococcaceae</taxon>
        <taxon>Arthrobacter</taxon>
    </lineage>
</organism>
<evidence type="ECO:0000256" key="4">
    <source>
        <dbReference type="ARBA" id="ARBA00022692"/>
    </source>
</evidence>
<dbReference type="InterPro" id="IPR051328">
    <property type="entry name" value="T7SS_ABC-Transporter"/>
</dbReference>
<dbReference type="RefSeq" id="WP_342024983.1">
    <property type="nucleotide sequence ID" value="NZ_CP151657.1"/>
</dbReference>
<feature type="compositionally biased region" description="Polar residues" evidence="7">
    <location>
        <begin position="9"/>
        <end position="24"/>
    </location>
</feature>
<evidence type="ECO:0000313" key="10">
    <source>
        <dbReference type="EMBL" id="WZP17385.1"/>
    </source>
</evidence>
<feature type="region of interest" description="Disordered" evidence="7">
    <location>
        <begin position="1"/>
        <end position="30"/>
    </location>
</feature>
<keyword evidence="5 8" id="KW-1133">Transmembrane helix</keyword>
<reference evidence="10 11" key="1">
    <citation type="submission" date="2024-04" db="EMBL/GenBank/DDBJ databases">
        <title>Arthrobacter sp. from Plains bison fecal sample.</title>
        <authorList>
            <person name="Ruzzini A."/>
        </authorList>
    </citation>
    <scope>NUCLEOTIDE SEQUENCE [LARGE SCALE GENOMIC DNA]</scope>
    <source>
        <strain evidence="10 11">EINP1</strain>
    </source>
</reference>
<evidence type="ECO:0000256" key="8">
    <source>
        <dbReference type="SAM" id="Phobius"/>
    </source>
</evidence>
<accession>A0ABZ2ZZ58</accession>
<comment type="similarity">
    <text evidence="2">Belongs to the ABC-2 integral membrane protein family.</text>
</comment>
<feature type="transmembrane region" description="Helical" evidence="8">
    <location>
        <begin position="445"/>
        <end position="466"/>
    </location>
</feature>
<feature type="domain" description="DUF3533" evidence="9">
    <location>
        <begin position="47"/>
        <end position="453"/>
    </location>
</feature>
<evidence type="ECO:0000256" key="6">
    <source>
        <dbReference type="ARBA" id="ARBA00023136"/>
    </source>
</evidence>
<keyword evidence="11" id="KW-1185">Reference proteome</keyword>